<feature type="transmembrane region" description="Helical" evidence="11">
    <location>
        <begin position="131"/>
        <end position="149"/>
    </location>
</feature>
<dbReference type="OrthoDB" id="3222at2759"/>
<name>A0A6A6PQX2_9PEZI</name>
<dbReference type="InterPro" id="IPR034294">
    <property type="entry name" value="Aquaporin_transptr"/>
</dbReference>
<dbReference type="Proteomes" id="UP000799767">
    <property type="component" value="Unassembled WGS sequence"/>
</dbReference>
<evidence type="ECO:0000256" key="10">
    <source>
        <dbReference type="SAM" id="MobiDB-lite"/>
    </source>
</evidence>
<feature type="compositionally biased region" description="Basic and acidic residues" evidence="10">
    <location>
        <begin position="350"/>
        <end position="360"/>
    </location>
</feature>
<feature type="transmembrane region" description="Helical" evidence="11">
    <location>
        <begin position="30"/>
        <end position="49"/>
    </location>
</feature>
<keyword evidence="13" id="KW-1185">Reference proteome</keyword>
<evidence type="ECO:0000256" key="4">
    <source>
        <dbReference type="ARBA" id="ARBA00022737"/>
    </source>
</evidence>
<sequence>MKRRDTPTPNKNELHLPGIGYLPNKVRNHFVAMVGEFIGTFMFLFFAFAGTQVANASIAAATAGAQTHPDGKIAQTPNSAGLLYIALAFGFSLAVNVWIFFRISGGLFNPAVTLSLALVGAINWTRAGLVFIAEMLGAICSAAVVSALFPGPLNVTTTLSADTSLARGLFIEMFLTAELIFTILMLAAEKHKGTFLAPIGIGLALFVAELAGVYYTGGSLNPARSFGPCVANASFPTDHWVYWVGPLLGALVAVGFYRFVKLLEYETANPGADFNEKEAEVFEFDEDNAARAQDVARPNIALTPSAADSQRVMSRESQQIPGSGSRLGSSQSGGKQFGDLAAYSNGLVAEEGRAGRDGREVATSPAPAR</sequence>
<dbReference type="RefSeq" id="XP_033588661.1">
    <property type="nucleotide sequence ID" value="XM_033731268.1"/>
</dbReference>
<dbReference type="Pfam" id="PF00230">
    <property type="entry name" value="MIP"/>
    <property type="match status" value="1"/>
</dbReference>
<organism evidence="12 13">
    <name type="scientific">Neohortaea acidophila</name>
    <dbReference type="NCBI Taxonomy" id="245834"/>
    <lineage>
        <taxon>Eukaryota</taxon>
        <taxon>Fungi</taxon>
        <taxon>Dikarya</taxon>
        <taxon>Ascomycota</taxon>
        <taxon>Pezizomycotina</taxon>
        <taxon>Dothideomycetes</taxon>
        <taxon>Dothideomycetidae</taxon>
        <taxon>Mycosphaerellales</taxon>
        <taxon>Teratosphaeriaceae</taxon>
        <taxon>Neohortaea</taxon>
    </lineage>
</organism>
<keyword evidence="3 9" id="KW-0812">Transmembrane</keyword>
<keyword evidence="5 11" id="KW-1133">Transmembrane helix</keyword>
<dbReference type="EMBL" id="MU001637">
    <property type="protein sequence ID" value="KAF2482091.1"/>
    <property type="molecule type" value="Genomic_DNA"/>
</dbReference>
<feature type="compositionally biased region" description="Low complexity" evidence="10">
    <location>
        <begin position="322"/>
        <end position="334"/>
    </location>
</feature>
<dbReference type="InterPro" id="IPR023271">
    <property type="entry name" value="Aquaporin-like"/>
</dbReference>
<comment type="similarity">
    <text evidence="2 9">Belongs to the MIP/aquaporin (TC 1.A.8) family.</text>
</comment>
<evidence type="ECO:0000256" key="3">
    <source>
        <dbReference type="ARBA" id="ARBA00022692"/>
    </source>
</evidence>
<dbReference type="GO" id="GO:0015250">
    <property type="term" value="F:water channel activity"/>
    <property type="evidence" value="ECO:0007669"/>
    <property type="project" value="TreeGrafter"/>
</dbReference>
<feature type="transmembrane region" description="Helical" evidence="11">
    <location>
        <begin position="195"/>
        <end position="215"/>
    </location>
</feature>
<keyword evidence="7" id="KW-0325">Glycoprotein</keyword>
<comment type="subcellular location">
    <subcellularLocation>
        <location evidence="1">Membrane</location>
        <topology evidence="1">Multi-pass membrane protein</topology>
    </subcellularLocation>
</comment>
<feature type="compositionally biased region" description="Polar residues" evidence="10">
    <location>
        <begin position="306"/>
        <end position="321"/>
    </location>
</feature>
<dbReference type="PANTHER" id="PTHR19139:SF199">
    <property type="entry name" value="MIP17260P"/>
    <property type="match status" value="1"/>
</dbReference>
<evidence type="ECO:0000256" key="7">
    <source>
        <dbReference type="ARBA" id="ARBA00023180"/>
    </source>
</evidence>
<evidence type="ECO:0000313" key="12">
    <source>
        <dbReference type="EMBL" id="KAF2482091.1"/>
    </source>
</evidence>
<proteinExistence type="inferred from homology"/>
<reference evidence="12" key="1">
    <citation type="journal article" date="2020" name="Stud. Mycol.">
        <title>101 Dothideomycetes genomes: a test case for predicting lifestyles and emergence of pathogens.</title>
        <authorList>
            <person name="Haridas S."/>
            <person name="Albert R."/>
            <person name="Binder M."/>
            <person name="Bloem J."/>
            <person name="Labutti K."/>
            <person name="Salamov A."/>
            <person name="Andreopoulos B."/>
            <person name="Baker S."/>
            <person name="Barry K."/>
            <person name="Bills G."/>
            <person name="Bluhm B."/>
            <person name="Cannon C."/>
            <person name="Castanera R."/>
            <person name="Culley D."/>
            <person name="Daum C."/>
            <person name="Ezra D."/>
            <person name="Gonzalez J."/>
            <person name="Henrissat B."/>
            <person name="Kuo A."/>
            <person name="Liang C."/>
            <person name="Lipzen A."/>
            <person name="Lutzoni F."/>
            <person name="Magnuson J."/>
            <person name="Mondo S."/>
            <person name="Nolan M."/>
            <person name="Ohm R."/>
            <person name="Pangilinan J."/>
            <person name="Park H.-J."/>
            <person name="Ramirez L."/>
            <person name="Alfaro M."/>
            <person name="Sun H."/>
            <person name="Tritt A."/>
            <person name="Yoshinaga Y."/>
            <person name="Zwiers L.-H."/>
            <person name="Turgeon B."/>
            <person name="Goodwin S."/>
            <person name="Spatafora J."/>
            <person name="Crous P."/>
            <person name="Grigoriev I."/>
        </authorList>
    </citation>
    <scope>NUCLEOTIDE SEQUENCE</scope>
    <source>
        <strain evidence="12">CBS 113389</strain>
    </source>
</reference>
<dbReference type="AlphaFoldDB" id="A0A6A6PQX2"/>
<dbReference type="SUPFAM" id="SSF81338">
    <property type="entry name" value="Aquaporin-like"/>
    <property type="match status" value="1"/>
</dbReference>
<dbReference type="FunFam" id="1.20.1080.10:FF:000024">
    <property type="entry name" value="MIP aquaporin (Eurofung)"/>
    <property type="match status" value="1"/>
</dbReference>
<feature type="transmembrane region" description="Helical" evidence="11">
    <location>
        <begin position="169"/>
        <end position="188"/>
    </location>
</feature>
<evidence type="ECO:0000256" key="6">
    <source>
        <dbReference type="ARBA" id="ARBA00023136"/>
    </source>
</evidence>
<feature type="transmembrane region" description="Helical" evidence="11">
    <location>
        <begin position="107"/>
        <end position="124"/>
    </location>
</feature>
<dbReference type="PRINTS" id="PR00783">
    <property type="entry name" value="MINTRINSICP"/>
</dbReference>
<evidence type="ECO:0000256" key="8">
    <source>
        <dbReference type="ARBA" id="ARBA00034651"/>
    </source>
</evidence>
<dbReference type="GO" id="GO:0005886">
    <property type="term" value="C:plasma membrane"/>
    <property type="evidence" value="ECO:0007669"/>
    <property type="project" value="TreeGrafter"/>
</dbReference>
<evidence type="ECO:0000256" key="5">
    <source>
        <dbReference type="ARBA" id="ARBA00022989"/>
    </source>
</evidence>
<dbReference type="Gene3D" id="1.20.1080.10">
    <property type="entry name" value="Glycerol uptake facilitator protein"/>
    <property type="match status" value="1"/>
</dbReference>
<accession>A0A6A6PQX2</accession>
<evidence type="ECO:0000256" key="11">
    <source>
        <dbReference type="SAM" id="Phobius"/>
    </source>
</evidence>
<dbReference type="GeneID" id="54472270"/>
<feature type="region of interest" description="Disordered" evidence="10">
    <location>
        <begin position="306"/>
        <end position="369"/>
    </location>
</feature>
<protein>
    <submittedName>
        <fullName evidence="12">Aquaporin-like protein</fullName>
    </submittedName>
</protein>
<evidence type="ECO:0000256" key="2">
    <source>
        <dbReference type="ARBA" id="ARBA00006175"/>
    </source>
</evidence>
<dbReference type="InterPro" id="IPR000425">
    <property type="entry name" value="MIP"/>
</dbReference>
<evidence type="ECO:0000313" key="13">
    <source>
        <dbReference type="Proteomes" id="UP000799767"/>
    </source>
</evidence>
<feature type="transmembrane region" description="Helical" evidence="11">
    <location>
        <begin position="240"/>
        <end position="260"/>
    </location>
</feature>
<keyword evidence="4" id="KW-0677">Repeat</keyword>
<evidence type="ECO:0000256" key="1">
    <source>
        <dbReference type="ARBA" id="ARBA00004141"/>
    </source>
</evidence>
<comment type="catalytic activity">
    <reaction evidence="8">
        <text>H2O(in) = H2O(out)</text>
        <dbReference type="Rhea" id="RHEA:29667"/>
        <dbReference type="ChEBI" id="CHEBI:15377"/>
    </reaction>
</comment>
<feature type="transmembrane region" description="Helical" evidence="11">
    <location>
        <begin position="82"/>
        <end position="101"/>
    </location>
</feature>
<evidence type="ECO:0000256" key="9">
    <source>
        <dbReference type="RuleBase" id="RU000477"/>
    </source>
</evidence>
<gene>
    <name evidence="12" type="ORF">BDY17DRAFT_252606</name>
</gene>
<keyword evidence="9" id="KW-0813">Transport</keyword>
<dbReference type="PANTHER" id="PTHR19139">
    <property type="entry name" value="AQUAPORIN TRANSPORTER"/>
    <property type="match status" value="1"/>
</dbReference>
<keyword evidence="6 11" id="KW-0472">Membrane</keyword>